<reference evidence="2 3" key="2">
    <citation type="submission" date="2019-01" db="EMBL/GenBank/DDBJ databases">
        <title>The decoding of complex shrimp genome reveals the adaptation for benthos swimmer, frequently molting mechanism and breeding impact on genome.</title>
        <authorList>
            <person name="Sun Y."/>
            <person name="Gao Y."/>
            <person name="Yu Y."/>
        </authorList>
    </citation>
    <scope>NUCLEOTIDE SEQUENCE [LARGE SCALE GENOMIC DNA]</scope>
    <source>
        <tissue evidence="2">Muscle</tissue>
    </source>
</reference>
<reference evidence="2 3" key="1">
    <citation type="submission" date="2018-04" db="EMBL/GenBank/DDBJ databases">
        <authorList>
            <person name="Zhang X."/>
            <person name="Yuan J."/>
            <person name="Li F."/>
            <person name="Xiang J."/>
        </authorList>
    </citation>
    <scope>NUCLEOTIDE SEQUENCE [LARGE SCALE GENOMIC DNA]</scope>
    <source>
        <tissue evidence="2">Muscle</tissue>
    </source>
</reference>
<dbReference type="OrthoDB" id="6354658at2759"/>
<dbReference type="AlphaFoldDB" id="A0A3R7PD84"/>
<feature type="chain" id="PRO_5018535154" evidence="1">
    <location>
        <begin position="28"/>
        <end position="168"/>
    </location>
</feature>
<organism evidence="2 3">
    <name type="scientific">Penaeus vannamei</name>
    <name type="common">Whiteleg shrimp</name>
    <name type="synonym">Litopenaeus vannamei</name>
    <dbReference type="NCBI Taxonomy" id="6689"/>
    <lineage>
        <taxon>Eukaryota</taxon>
        <taxon>Metazoa</taxon>
        <taxon>Ecdysozoa</taxon>
        <taxon>Arthropoda</taxon>
        <taxon>Crustacea</taxon>
        <taxon>Multicrustacea</taxon>
        <taxon>Malacostraca</taxon>
        <taxon>Eumalacostraca</taxon>
        <taxon>Eucarida</taxon>
        <taxon>Decapoda</taxon>
        <taxon>Dendrobranchiata</taxon>
        <taxon>Penaeoidea</taxon>
        <taxon>Penaeidae</taxon>
        <taxon>Penaeus</taxon>
    </lineage>
</organism>
<evidence type="ECO:0000256" key="1">
    <source>
        <dbReference type="SAM" id="SignalP"/>
    </source>
</evidence>
<keyword evidence="1" id="KW-0732">Signal</keyword>
<dbReference type="Proteomes" id="UP000283509">
    <property type="component" value="Unassembled WGS sequence"/>
</dbReference>
<proteinExistence type="predicted"/>
<name>A0A3R7PD84_PENVA</name>
<feature type="signal peptide" evidence="1">
    <location>
        <begin position="1"/>
        <end position="27"/>
    </location>
</feature>
<protein>
    <submittedName>
        <fullName evidence="2">Cuticle protein BD2</fullName>
    </submittedName>
</protein>
<dbReference type="EMBL" id="QCYY01000817">
    <property type="protein sequence ID" value="ROT82490.1"/>
    <property type="molecule type" value="Genomic_DNA"/>
</dbReference>
<evidence type="ECO:0000313" key="2">
    <source>
        <dbReference type="EMBL" id="ROT82490.1"/>
    </source>
</evidence>
<keyword evidence="3" id="KW-1185">Reference proteome</keyword>
<evidence type="ECO:0000313" key="3">
    <source>
        <dbReference type="Proteomes" id="UP000283509"/>
    </source>
</evidence>
<gene>
    <name evidence="2" type="ORF">C7M84_024345</name>
</gene>
<sequence>MQCDSRQAKQDIMKSLVILAVLGVCSASTWQANYGGYGVYGAPYQPKWTGPVAATVPAGVDGTITPVSDTYEVSAARNAFFKAYNAQLAAVGAYRYGTPAYYHATPAVHVSVAAPAAHHSALTYGAAPAPVGDTPAVAAAKADFFRLYNLQAAAAAAAPDHDALRYYY</sequence>
<comment type="caution">
    <text evidence="2">The sequence shown here is derived from an EMBL/GenBank/DDBJ whole genome shotgun (WGS) entry which is preliminary data.</text>
</comment>
<accession>A0A3R7PD84</accession>